<keyword evidence="1" id="KW-1133">Transmembrane helix</keyword>
<dbReference type="AlphaFoldDB" id="A0A166LQF1"/>
<keyword evidence="3" id="KW-1185">Reference proteome</keyword>
<evidence type="ECO:0000313" key="3">
    <source>
        <dbReference type="Proteomes" id="UP000076532"/>
    </source>
</evidence>
<dbReference type="Proteomes" id="UP000076532">
    <property type="component" value="Unassembled WGS sequence"/>
</dbReference>
<reference evidence="2 3" key="1">
    <citation type="journal article" date="2016" name="Mol. Biol. Evol.">
        <title>Comparative Genomics of Early-Diverging Mushroom-Forming Fungi Provides Insights into the Origins of Lignocellulose Decay Capabilities.</title>
        <authorList>
            <person name="Nagy L.G."/>
            <person name="Riley R."/>
            <person name="Tritt A."/>
            <person name="Adam C."/>
            <person name="Daum C."/>
            <person name="Floudas D."/>
            <person name="Sun H."/>
            <person name="Yadav J.S."/>
            <person name="Pangilinan J."/>
            <person name="Larsson K.H."/>
            <person name="Matsuura K."/>
            <person name="Barry K."/>
            <person name="Labutti K."/>
            <person name="Kuo R."/>
            <person name="Ohm R.A."/>
            <person name="Bhattacharya S.S."/>
            <person name="Shirouzu T."/>
            <person name="Yoshinaga Y."/>
            <person name="Martin F.M."/>
            <person name="Grigoriev I.V."/>
            <person name="Hibbett D.S."/>
        </authorList>
    </citation>
    <scope>NUCLEOTIDE SEQUENCE [LARGE SCALE GENOMIC DNA]</scope>
    <source>
        <strain evidence="2 3">CBS 109695</strain>
    </source>
</reference>
<keyword evidence="1" id="KW-0812">Transmembrane</keyword>
<evidence type="ECO:0000256" key="1">
    <source>
        <dbReference type="SAM" id="Phobius"/>
    </source>
</evidence>
<sequence>MAPSSHMKCRPSARVHTSDEWFDAPLDGWVSCYKLLPCNRTALLLILGFTADSEQTVMTFLWSEWRWWAGCDVCYFGTGYLSERRSNSTATRHCKRCCTWAKSAESWCRSRCSPSRSRTYAAAPWIAPIIASIPFGAGMYFVLHIHVPVTAYRHIATSAMANSGSKHSGSVKSGVVRFFVMDL</sequence>
<accession>A0A166LQF1</accession>
<organism evidence="2 3">
    <name type="scientific">Athelia psychrophila</name>
    <dbReference type="NCBI Taxonomy" id="1759441"/>
    <lineage>
        <taxon>Eukaryota</taxon>
        <taxon>Fungi</taxon>
        <taxon>Dikarya</taxon>
        <taxon>Basidiomycota</taxon>
        <taxon>Agaricomycotina</taxon>
        <taxon>Agaricomycetes</taxon>
        <taxon>Agaricomycetidae</taxon>
        <taxon>Atheliales</taxon>
        <taxon>Atheliaceae</taxon>
        <taxon>Athelia</taxon>
    </lineage>
</organism>
<feature type="transmembrane region" description="Helical" evidence="1">
    <location>
        <begin position="119"/>
        <end position="143"/>
    </location>
</feature>
<dbReference type="EMBL" id="KV417534">
    <property type="protein sequence ID" value="KZP23213.1"/>
    <property type="molecule type" value="Genomic_DNA"/>
</dbReference>
<gene>
    <name evidence="2" type="ORF">FIBSPDRAFT_464176</name>
</gene>
<protein>
    <submittedName>
        <fullName evidence="2">Uncharacterized protein</fullName>
    </submittedName>
</protein>
<keyword evidence="1" id="KW-0472">Membrane</keyword>
<name>A0A166LQF1_9AGAM</name>
<evidence type="ECO:0000313" key="2">
    <source>
        <dbReference type="EMBL" id="KZP23213.1"/>
    </source>
</evidence>
<proteinExistence type="predicted"/>